<dbReference type="EMBL" id="JADING010000031">
    <property type="protein sequence ID" value="MBO8414074.1"/>
    <property type="molecule type" value="Genomic_DNA"/>
</dbReference>
<name>A0A9D9D8Q3_9BACL</name>
<proteinExistence type="predicted"/>
<dbReference type="GO" id="GO:0009381">
    <property type="term" value="F:excinuclease ABC activity"/>
    <property type="evidence" value="ECO:0007669"/>
    <property type="project" value="InterPro"/>
</dbReference>
<dbReference type="Gene3D" id="3.30.420.340">
    <property type="entry name" value="UvrC, RNAse H endonuclease domain"/>
    <property type="match status" value="1"/>
</dbReference>
<feature type="non-terminal residue" evidence="2">
    <location>
        <position position="1"/>
    </location>
</feature>
<dbReference type="InterPro" id="IPR038476">
    <property type="entry name" value="UvrC_RNase_H_dom_sf"/>
</dbReference>
<evidence type="ECO:0000313" key="3">
    <source>
        <dbReference type="Proteomes" id="UP000823629"/>
    </source>
</evidence>
<dbReference type="PANTHER" id="PTHR30562:SF1">
    <property type="entry name" value="UVRABC SYSTEM PROTEIN C"/>
    <property type="match status" value="1"/>
</dbReference>
<organism evidence="2 3">
    <name type="scientific">Candidatus Scatoplasma merdavium</name>
    <dbReference type="NCBI Taxonomy" id="2840932"/>
    <lineage>
        <taxon>Bacteria</taxon>
        <taxon>Bacillati</taxon>
        <taxon>Bacillota</taxon>
        <taxon>Bacilli</taxon>
        <taxon>Bacillales</taxon>
        <taxon>Candidatus Scatoplasma</taxon>
    </lineage>
</organism>
<dbReference type="Gene3D" id="1.10.150.20">
    <property type="entry name" value="5' to 3' exonuclease, C-terminal subdomain"/>
    <property type="match status" value="1"/>
</dbReference>
<dbReference type="InterPro" id="IPR050066">
    <property type="entry name" value="UvrABC_protein_C"/>
</dbReference>
<dbReference type="GO" id="GO:0009380">
    <property type="term" value="C:excinuclease repair complex"/>
    <property type="evidence" value="ECO:0007669"/>
    <property type="project" value="TreeGrafter"/>
</dbReference>
<dbReference type="InterPro" id="IPR010994">
    <property type="entry name" value="RuvA_2-like"/>
</dbReference>
<evidence type="ECO:0000259" key="1">
    <source>
        <dbReference type="PROSITE" id="PS50165"/>
    </source>
</evidence>
<feature type="domain" description="UvrC family homology region profile" evidence="1">
    <location>
        <begin position="1"/>
        <end position="88"/>
    </location>
</feature>
<accession>A0A9D9D8Q3</accession>
<dbReference type="PANTHER" id="PTHR30562">
    <property type="entry name" value="UVRC/OXIDOREDUCTASE"/>
    <property type="match status" value="1"/>
</dbReference>
<dbReference type="GO" id="GO:0006974">
    <property type="term" value="P:DNA damage response"/>
    <property type="evidence" value="ECO:0007669"/>
    <property type="project" value="TreeGrafter"/>
</dbReference>
<gene>
    <name evidence="2" type="ORF">IAC78_01130</name>
</gene>
<sequence>PLDIELYDNSHLQGSSAIGAMVKFVNGEKAQDFYRKYNIRSENTKDDLSSMREVLTRRFTRMVQEKQKQPDLIILDGGEEQVLQALEVEKELDIHIPIAGLKKNDKHETEALINGQTGEEIHLDHRSNLFFLLMRMQDEVHRFAISSFRKKHQKSLFQTIYDDIPGIGKKRKAMLLSAYPTLESIKDASIEELTQFIPRESAEILKDKIKRGLN</sequence>
<evidence type="ECO:0000313" key="2">
    <source>
        <dbReference type="EMBL" id="MBO8414074.1"/>
    </source>
</evidence>
<protein>
    <submittedName>
        <fullName evidence="2">Excinuclease ABC subunit C</fullName>
    </submittedName>
</protein>
<dbReference type="AlphaFoldDB" id="A0A9D9D8Q3"/>
<comment type="caution">
    <text evidence="2">The sequence shown here is derived from an EMBL/GenBank/DDBJ whole genome shotgun (WGS) entry which is preliminary data.</text>
</comment>
<dbReference type="Pfam" id="PF14520">
    <property type="entry name" value="HHH_5"/>
    <property type="match status" value="1"/>
</dbReference>
<dbReference type="Proteomes" id="UP000823629">
    <property type="component" value="Unassembled WGS sequence"/>
</dbReference>
<dbReference type="PROSITE" id="PS50165">
    <property type="entry name" value="UVRC"/>
    <property type="match status" value="1"/>
</dbReference>
<dbReference type="Pfam" id="PF08459">
    <property type="entry name" value="UvrC_RNaseH_dom"/>
    <property type="match status" value="1"/>
</dbReference>
<reference evidence="2" key="2">
    <citation type="journal article" date="2021" name="PeerJ">
        <title>Extensive microbial diversity within the chicken gut microbiome revealed by metagenomics and culture.</title>
        <authorList>
            <person name="Gilroy R."/>
            <person name="Ravi A."/>
            <person name="Getino M."/>
            <person name="Pursley I."/>
            <person name="Horton D.L."/>
            <person name="Alikhan N.F."/>
            <person name="Baker D."/>
            <person name="Gharbi K."/>
            <person name="Hall N."/>
            <person name="Watson M."/>
            <person name="Adriaenssens E.M."/>
            <person name="Foster-Nyarko E."/>
            <person name="Jarju S."/>
            <person name="Secka A."/>
            <person name="Antonio M."/>
            <person name="Oren A."/>
            <person name="Chaudhuri R.R."/>
            <person name="La Ragione R."/>
            <person name="Hildebrand F."/>
            <person name="Pallen M.J."/>
        </authorList>
    </citation>
    <scope>NUCLEOTIDE SEQUENCE</scope>
    <source>
        <strain evidence="2">1748</strain>
    </source>
</reference>
<dbReference type="SUPFAM" id="SSF47781">
    <property type="entry name" value="RuvA domain 2-like"/>
    <property type="match status" value="1"/>
</dbReference>
<dbReference type="InterPro" id="IPR001162">
    <property type="entry name" value="UvrC_RNase_H_dom"/>
</dbReference>
<reference evidence="2" key="1">
    <citation type="submission" date="2020-10" db="EMBL/GenBank/DDBJ databases">
        <authorList>
            <person name="Gilroy R."/>
        </authorList>
    </citation>
    <scope>NUCLEOTIDE SEQUENCE</scope>
    <source>
        <strain evidence="2">1748</strain>
    </source>
</reference>